<reference evidence="4 5" key="1">
    <citation type="submission" date="2020-08" db="EMBL/GenBank/DDBJ databases">
        <title>Sequencing the genomes of 1000 actinobacteria strains.</title>
        <authorList>
            <person name="Klenk H.-P."/>
        </authorList>
    </citation>
    <scope>NUCLEOTIDE SEQUENCE [LARGE SCALE GENOMIC DNA]</scope>
    <source>
        <strain evidence="4 5">DSM 43150</strain>
    </source>
</reference>
<accession>A0A7W7MHQ4</accession>
<proteinExistence type="predicted"/>
<comment type="caution">
    <text evidence="4">The sequence shown here is derived from an EMBL/GenBank/DDBJ whole genome shotgun (WGS) entry which is preliminary data.</text>
</comment>
<dbReference type="PROSITE" id="PS51462">
    <property type="entry name" value="NUDIX"/>
    <property type="match status" value="1"/>
</dbReference>
<keyword evidence="2" id="KW-0378">Hydrolase</keyword>
<dbReference type="InterPro" id="IPR000086">
    <property type="entry name" value="NUDIX_hydrolase_dom"/>
</dbReference>
<dbReference type="SUPFAM" id="SSF55811">
    <property type="entry name" value="Nudix"/>
    <property type="match status" value="1"/>
</dbReference>
<dbReference type="InterPro" id="IPR015797">
    <property type="entry name" value="NUDIX_hydrolase-like_dom_sf"/>
</dbReference>
<name>A0A7W7MHQ4_9ACTN</name>
<evidence type="ECO:0000259" key="3">
    <source>
        <dbReference type="PROSITE" id="PS51462"/>
    </source>
</evidence>
<dbReference type="Gene3D" id="3.90.79.10">
    <property type="entry name" value="Nucleoside Triphosphate Pyrophosphohydrolase"/>
    <property type="match status" value="1"/>
</dbReference>
<dbReference type="RefSeq" id="WP_188122415.1">
    <property type="nucleotide sequence ID" value="NZ_BOMP01000029.1"/>
</dbReference>
<dbReference type="GO" id="GO:0016787">
    <property type="term" value="F:hydrolase activity"/>
    <property type="evidence" value="ECO:0007669"/>
    <property type="project" value="UniProtKB-KW"/>
</dbReference>
<dbReference type="AlphaFoldDB" id="A0A7W7MHQ4"/>
<dbReference type="Proteomes" id="UP000590511">
    <property type="component" value="Unassembled WGS sequence"/>
</dbReference>
<organism evidence="4 5">
    <name type="scientific">Actinoplanes lobatus</name>
    <dbReference type="NCBI Taxonomy" id="113568"/>
    <lineage>
        <taxon>Bacteria</taxon>
        <taxon>Bacillati</taxon>
        <taxon>Actinomycetota</taxon>
        <taxon>Actinomycetes</taxon>
        <taxon>Micromonosporales</taxon>
        <taxon>Micromonosporaceae</taxon>
        <taxon>Actinoplanes</taxon>
    </lineage>
</organism>
<evidence type="ECO:0000313" key="5">
    <source>
        <dbReference type="Proteomes" id="UP000590511"/>
    </source>
</evidence>
<dbReference type="Pfam" id="PF00293">
    <property type="entry name" value="NUDIX"/>
    <property type="match status" value="1"/>
</dbReference>
<dbReference type="PANTHER" id="PTHR43046:SF14">
    <property type="entry name" value="MUTT_NUDIX FAMILY PROTEIN"/>
    <property type="match status" value="1"/>
</dbReference>
<evidence type="ECO:0000256" key="2">
    <source>
        <dbReference type="ARBA" id="ARBA00022801"/>
    </source>
</evidence>
<sequence length="188" mass="21194">MRSTVAAVHELVTRLEPVDNLEGEHRGHVLGWLRRTDDVYRRVKPAEPVKHLVSYVVPVDPADGSVLLVEHRNAGLWLPPGGHVEVDEEPYDTAVRELEEELEVVAKPWAEPLFLTVTETVGLDSGHIDVSLWYVAELHRGHELRPDAGEFHQARWWTPVEIAAADPAHFDPHLGRFLSKLPTSVRGR</sequence>
<gene>
    <name evidence="4" type="ORF">BJ964_004371</name>
</gene>
<evidence type="ECO:0000256" key="1">
    <source>
        <dbReference type="ARBA" id="ARBA00001946"/>
    </source>
</evidence>
<dbReference type="EMBL" id="JACHNC010000001">
    <property type="protein sequence ID" value="MBB4750210.1"/>
    <property type="molecule type" value="Genomic_DNA"/>
</dbReference>
<comment type="cofactor">
    <cofactor evidence="1">
        <name>Mg(2+)</name>
        <dbReference type="ChEBI" id="CHEBI:18420"/>
    </cofactor>
</comment>
<dbReference type="PANTHER" id="PTHR43046">
    <property type="entry name" value="GDP-MANNOSE MANNOSYL HYDROLASE"/>
    <property type="match status" value="1"/>
</dbReference>
<evidence type="ECO:0000313" key="4">
    <source>
        <dbReference type="EMBL" id="MBB4750210.1"/>
    </source>
</evidence>
<protein>
    <submittedName>
        <fullName evidence="4">8-oxo-dGTP pyrophosphatase MutT (NUDIX family)</fullName>
    </submittedName>
</protein>
<feature type="domain" description="Nudix hydrolase" evidence="3">
    <location>
        <begin position="49"/>
        <end position="180"/>
    </location>
</feature>